<dbReference type="GO" id="GO:0000155">
    <property type="term" value="F:phosphorelay sensor kinase activity"/>
    <property type="evidence" value="ECO:0007669"/>
    <property type="project" value="InterPro"/>
</dbReference>
<dbReference type="SMART" id="SM00388">
    <property type="entry name" value="HisKA"/>
    <property type="match status" value="1"/>
</dbReference>
<dbReference type="Gene3D" id="3.30.565.10">
    <property type="entry name" value="Histidine kinase-like ATPase, C-terminal domain"/>
    <property type="match status" value="1"/>
</dbReference>
<keyword evidence="21" id="KW-1133">Transmembrane helix</keyword>
<dbReference type="PROSITE" id="PS50885">
    <property type="entry name" value="HAMP"/>
    <property type="match status" value="1"/>
</dbReference>
<comment type="cofactor">
    <cofactor evidence="2">
        <name>Mn(2+)</name>
        <dbReference type="ChEBI" id="CHEBI:29035"/>
    </cofactor>
</comment>
<evidence type="ECO:0000256" key="15">
    <source>
        <dbReference type="ARBA" id="ARBA00023012"/>
    </source>
</evidence>
<dbReference type="CDD" id="cd00075">
    <property type="entry name" value="HATPase"/>
    <property type="match status" value="1"/>
</dbReference>
<dbReference type="EC" id="2.7.13.3" evidence="5"/>
<evidence type="ECO:0000256" key="6">
    <source>
        <dbReference type="ARBA" id="ARBA00022475"/>
    </source>
</evidence>
<evidence type="ECO:0000256" key="2">
    <source>
        <dbReference type="ARBA" id="ARBA00001936"/>
    </source>
</evidence>
<feature type="domain" description="Histidine kinase" evidence="22">
    <location>
        <begin position="263"/>
        <end position="479"/>
    </location>
</feature>
<keyword evidence="10 24" id="KW-0418">Kinase</keyword>
<sequence>MQLRMPSLRPGLVSFRQLLLVAFLLIGVLLGGTALRAVVILDRLMAQSGDETTRALELNASAQALTARTVDMERAARQSLIFNDRLLRRRFEEATDGARDALRRMTEQGLNPALAGPWLAQLELVANLLPGPAETALDRERAVAAAFREFDTLNTGIAREVQALIEGRNTALRERLDASRARLMQQVLLTILLAAVLATGLGLWLARPFKRLERAIVGLGENRLDEPIDIEGPADVRRVGQQLDWLRLRLTELDADKARFLRHISHELKTPLAAMREGVALLEDGVAGELNSRQQEVMRILHHNTSVLQEQIEALLRFNAAAFEARQLKRRRIDLLALVQHQVEAQRLQWQANALQVEVRGEPLVLPVDADKLGTAVANLLSNAIRFSPPGGSVVVELSHSPGLACIAIRDQGPGVAEADRPRIFEPFYRGERQPQDAVRGTGIGLSIVQEYIAAHGGRVVLMDQGEGAHFRIELPHAS</sequence>
<comment type="subcellular location">
    <subcellularLocation>
        <location evidence="4">Cell membrane</location>
        <topology evidence="4">Multi-pass membrane protein</topology>
    </subcellularLocation>
</comment>
<dbReference type="AlphaFoldDB" id="F5Y004"/>
<dbReference type="InterPro" id="IPR003594">
    <property type="entry name" value="HATPase_dom"/>
</dbReference>
<evidence type="ECO:0000259" key="23">
    <source>
        <dbReference type="PROSITE" id="PS50885"/>
    </source>
</evidence>
<dbReference type="InterPro" id="IPR005467">
    <property type="entry name" value="His_kinase_dom"/>
</dbReference>
<dbReference type="PRINTS" id="PR00344">
    <property type="entry name" value="BCTRLSENSOR"/>
</dbReference>
<dbReference type="CDD" id="cd00082">
    <property type="entry name" value="HisKA"/>
    <property type="match status" value="1"/>
</dbReference>
<evidence type="ECO:0000256" key="13">
    <source>
        <dbReference type="ARBA" id="ARBA00022842"/>
    </source>
</evidence>
<dbReference type="PANTHER" id="PTHR44936">
    <property type="entry name" value="SENSOR PROTEIN CREC"/>
    <property type="match status" value="1"/>
</dbReference>
<keyword evidence="21" id="KW-0472">Membrane</keyword>
<dbReference type="InterPro" id="IPR036097">
    <property type="entry name" value="HisK_dim/P_sf"/>
</dbReference>
<evidence type="ECO:0000256" key="17">
    <source>
        <dbReference type="ARBA" id="ARBA00023026"/>
    </source>
</evidence>
<feature type="domain" description="HAMP" evidence="23">
    <location>
        <begin position="203"/>
        <end position="255"/>
    </location>
</feature>
<dbReference type="KEGG" id="rta:Rta_34400"/>
<dbReference type="STRING" id="365046.Rta_34400"/>
<keyword evidence="11" id="KW-0378">Hydrolase</keyword>
<dbReference type="InterPro" id="IPR004358">
    <property type="entry name" value="Sig_transdc_His_kin-like_C"/>
</dbReference>
<keyword evidence="13" id="KW-0460">Magnesium</keyword>
<organism evidence="24 25">
    <name type="scientific">Ramlibacter tataouinensis (strain ATCC BAA-407 / DSM 14655 / LMG 21543 / TTB310)</name>
    <dbReference type="NCBI Taxonomy" id="365046"/>
    <lineage>
        <taxon>Bacteria</taxon>
        <taxon>Pseudomonadati</taxon>
        <taxon>Pseudomonadota</taxon>
        <taxon>Betaproteobacteria</taxon>
        <taxon>Burkholderiales</taxon>
        <taxon>Comamonadaceae</taxon>
        <taxon>Ramlibacter</taxon>
    </lineage>
</organism>
<evidence type="ECO:0000256" key="21">
    <source>
        <dbReference type="SAM" id="Phobius"/>
    </source>
</evidence>
<dbReference type="SUPFAM" id="SSF47384">
    <property type="entry name" value="Homodimeric domain of signal transducing histidine kinase"/>
    <property type="match status" value="1"/>
</dbReference>
<keyword evidence="8" id="KW-0808">Transferase</keyword>
<dbReference type="InterPro" id="IPR050980">
    <property type="entry name" value="2C_sensor_his_kinase"/>
</dbReference>
<dbReference type="Pfam" id="PF00512">
    <property type="entry name" value="HisKA"/>
    <property type="match status" value="1"/>
</dbReference>
<keyword evidence="7" id="KW-0597">Phosphoprotein</keyword>
<keyword evidence="17" id="KW-0843">Virulence</keyword>
<proteinExistence type="predicted"/>
<evidence type="ECO:0000256" key="14">
    <source>
        <dbReference type="ARBA" id="ARBA00022912"/>
    </source>
</evidence>
<evidence type="ECO:0000256" key="8">
    <source>
        <dbReference type="ARBA" id="ARBA00022679"/>
    </source>
</evidence>
<dbReference type="eggNOG" id="COG2205">
    <property type="taxonomic scope" value="Bacteria"/>
</dbReference>
<evidence type="ECO:0000256" key="4">
    <source>
        <dbReference type="ARBA" id="ARBA00004651"/>
    </source>
</evidence>
<evidence type="ECO:0000256" key="7">
    <source>
        <dbReference type="ARBA" id="ARBA00022553"/>
    </source>
</evidence>
<keyword evidence="21" id="KW-0812">Transmembrane</keyword>
<evidence type="ECO:0000256" key="1">
    <source>
        <dbReference type="ARBA" id="ARBA00000085"/>
    </source>
</evidence>
<reference evidence="24 25" key="2">
    <citation type="journal article" date="2011" name="PLoS ONE">
        <title>The Cyst-Dividing Bacterium Ramlibacter tataouinensis TTB310 Genome Reveals a Well-Stocked Toolbox for Adaptation to a Desert Environment.</title>
        <authorList>
            <person name="De Luca G."/>
            <person name="Barakat M."/>
            <person name="Ortet P."/>
            <person name="Fochesato S."/>
            <person name="Jourlin-Castelli C."/>
            <person name="Ansaldi M."/>
            <person name="Py B."/>
            <person name="Fichant G."/>
            <person name="Coutinho P.M."/>
            <person name="Voulhoux R."/>
            <person name="Bastien O."/>
            <person name="Marechal E."/>
            <person name="Henrissat B."/>
            <person name="Quentin Y."/>
            <person name="Noirot P."/>
            <person name="Filloux A."/>
            <person name="Mejean V."/>
            <person name="Dubow M.S."/>
            <person name="Barras F."/>
            <person name="Barbe V."/>
            <person name="Weissenbach J."/>
            <person name="Mihalcescu I."/>
            <person name="Vermeglio A."/>
            <person name="Achouak W."/>
            <person name="Heulin T."/>
        </authorList>
    </citation>
    <scope>NUCLEOTIDE SEQUENCE [LARGE SCALE GENOMIC DNA]</scope>
    <source>
        <strain evidence="25">ATCC BAA-407 / DSM 14655 / LMG 21543 / TTB310</strain>
    </source>
</reference>
<feature type="transmembrane region" description="Helical" evidence="21">
    <location>
        <begin position="187"/>
        <end position="206"/>
    </location>
</feature>
<dbReference type="GO" id="GO:0005886">
    <property type="term" value="C:plasma membrane"/>
    <property type="evidence" value="ECO:0007669"/>
    <property type="project" value="UniProtKB-SubCell"/>
</dbReference>
<dbReference type="PATRIC" id="fig|365046.3.peg.3518"/>
<keyword evidence="12" id="KW-0067">ATP-binding</keyword>
<evidence type="ECO:0000256" key="12">
    <source>
        <dbReference type="ARBA" id="ARBA00022840"/>
    </source>
</evidence>
<evidence type="ECO:0000256" key="20">
    <source>
        <dbReference type="ARBA" id="ARBA00041776"/>
    </source>
</evidence>
<evidence type="ECO:0000256" key="11">
    <source>
        <dbReference type="ARBA" id="ARBA00022801"/>
    </source>
</evidence>
<evidence type="ECO:0000313" key="24">
    <source>
        <dbReference type="EMBL" id="AEG94553.1"/>
    </source>
</evidence>
<dbReference type="GO" id="GO:0005524">
    <property type="term" value="F:ATP binding"/>
    <property type="evidence" value="ECO:0007669"/>
    <property type="project" value="UniProtKB-KW"/>
</dbReference>
<keyword evidence="18" id="KW-0464">Manganese</keyword>
<keyword evidence="16" id="KW-0346">Stress response</keyword>
<evidence type="ECO:0000256" key="19">
    <source>
        <dbReference type="ARBA" id="ARBA00040454"/>
    </source>
</evidence>
<evidence type="ECO:0000256" key="16">
    <source>
        <dbReference type="ARBA" id="ARBA00023016"/>
    </source>
</evidence>
<dbReference type="Proteomes" id="UP000008385">
    <property type="component" value="Chromosome"/>
</dbReference>
<reference evidence="25" key="1">
    <citation type="submission" date="2006-01" db="EMBL/GenBank/DDBJ databases">
        <title>Genome of the cyst-dividing bacterium Ramlibacter tataouinensis.</title>
        <authorList>
            <person name="Barakat M."/>
            <person name="Ortet P."/>
            <person name="De Luca G."/>
            <person name="Jourlin-Castelli C."/>
            <person name="Ansaldi M."/>
            <person name="Py B."/>
            <person name="Fichant G."/>
            <person name="Coutinho P."/>
            <person name="Voulhoux R."/>
            <person name="Bastien O."/>
            <person name="Roy S."/>
            <person name="Marechal E."/>
            <person name="Henrissat B."/>
            <person name="Quentin Y."/>
            <person name="Noirot P."/>
            <person name="Filloux A."/>
            <person name="Mejean V."/>
            <person name="DuBow M."/>
            <person name="Barras F."/>
            <person name="Heulin T."/>
        </authorList>
    </citation>
    <scope>NUCLEOTIDE SEQUENCE [LARGE SCALE GENOMIC DNA]</scope>
    <source>
        <strain evidence="25">ATCC BAA-407 / DSM 14655 / LMG 21543 / TTB310</strain>
    </source>
</reference>
<evidence type="ECO:0000256" key="10">
    <source>
        <dbReference type="ARBA" id="ARBA00022777"/>
    </source>
</evidence>
<keyword evidence="25" id="KW-1185">Reference proteome</keyword>
<keyword evidence="6" id="KW-1003">Cell membrane</keyword>
<gene>
    <name evidence="24" type="ordered locus">Rta_34400</name>
</gene>
<dbReference type="HOGENOM" id="CLU_000445_89_23_4"/>
<dbReference type="Gene3D" id="1.10.287.130">
    <property type="match status" value="1"/>
</dbReference>
<dbReference type="SMART" id="SM00387">
    <property type="entry name" value="HATPase_c"/>
    <property type="match status" value="1"/>
</dbReference>
<accession>F5Y004</accession>
<comment type="catalytic activity">
    <reaction evidence="1">
        <text>ATP + protein L-histidine = ADP + protein N-phospho-L-histidine.</text>
        <dbReference type="EC" id="2.7.13.3"/>
    </reaction>
</comment>
<keyword evidence="15" id="KW-0902">Two-component regulatory system</keyword>
<evidence type="ECO:0000256" key="9">
    <source>
        <dbReference type="ARBA" id="ARBA00022741"/>
    </source>
</evidence>
<evidence type="ECO:0000256" key="3">
    <source>
        <dbReference type="ARBA" id="ARBA00001946"/>
    </source>
</evidence>
<dbReference type="PANTHER" id="PTHR44936:SF9">
    <property type="entry name" value="SENSOR PROTEIN CREC"/>
    <property type="match status" value="1"/>
</dbReference>
<name>F5Y004_RAMTT</name>
<dbReference type="Pfam" id="PF02518">
    <property type="entry name" value="HATPase_c"/>
    <property type="match status" value="1"/>
</dbReference>
<evidence type="ECO:0000256" key="5">
    <source>
        <dbReference type="ARBA" id="ARBA00012438"/>
    </source>
</evidence>
<dbReference type="EMBL" id="CP000245">
    <property type="protein sequence ID" value="AEG94553.1"/>
    <property type="molecule type" value="Genomic_DNA"/>
</dbReference>
<evidence type="ECO:0000259" key="22">
    <source>
        <dbReference type="PROSITE" id="PS50109"/>
    </source>
</evidence>
<keyword evidence="14" id="KW-0904">Protein phosphatase</keyword>
<comment type="cofactor">
    <cofactor evidence="3">
        <name>Mg(2+)</name>
        <dbReference type="ChEBI" id="CHEBI:18420"/>
    </cofactor>
</comment>
<protein>
    <recommendedName>
        <fullName evidence="19">Signal transduction histidine-protein kinase/phosphatase MprB</fullName>
        <ecNumber evidence="5">2.7.13.3</ecNumber>
    </recommendedName>
    <alternativeName>
        <fullName evidence="20">Mycobacterial persistence regulator B</fullName>
    </alternativeName>
</protein>
<evidence type="ECO:0000256" key="18">
    <source>
        <dbReference type="ARBA" id="ARBA00023211"/>
    </source>
</evidence>
<dbReference type="InterPro" id="IPR003660">
    <property type="entry name" value="HAMP_dom"/>
</dbReference>
<evidence type="ECO:0000313" key="25">
    <source>
        <dbReference type="Proteomes" id="UP000008385"/>
    </source>
</evidence>
<dbReference type="InterPro" id="IPR003661">
    <property type="entry name" value="HisK_dim/P_dom"/>
</dbReference>
<dbReference type="GO" id="GO:0004721">
    <property type="term" value="F:phosphoprotein phosphatase activity"/>
    <property type="evidence" value="ECO:0007669"/>
    <property type="project" value="UniProtKB-KW"/>
</dbReference>
<dbReference type="SUPFAM" id="SSF55874">
    <property type="entry name" value="ATPase domain of HSP90 chaperone/DNA topoisomerase II/histidine kinase"/>
    <property type="match status" value="1"/>
</dbReference>
<dbReference type="PROSITE" id="PS50109">
    <property type="entry name" value="HIS_KIN"/>
    <property type="match status" value="1"/>
</dbReference>
<keyword evidence="9" id="KW-0547">Nucleotide-binding</keyword>
<dbReference type="InterPro" id="IPR036890">
    <property type="entry name" value="HATPase_C_sf"/>
</dbReference>